<feature type="region of interest" description="Disordered" evidence="2">
    <location>
        <begin position="1"/>
        <end position="32"/>
    </location>
</feature>
<reference evidence="4 5" key="1">
    <citation type="submission" date="2019-03" db="EMBL/GenBank/DDBJ databases">
        <title>Genomics of glacier-inhabiting Cryobacterium strains.</title>
        <authorList>
            <person name="Liu Q."/>
            <person name="Xin Y.-H."/>
        </authorList>
    </citation>
    <scope>NUCLEOTIDE SEQUENCE [LARGE SCALE GENOMIC DNA]</scope>
    <source>
        <strain evidence="4 5">MDB1-5</strain>
    </source>
</reference>
<evidence type="ECO:0000256" key="1">
    <source>
        <dbReference type="SAM" id="Coils"/>
    </source>
</evidence>
<feature type="transmembrane region" description="Helical" evidence="3">
    <location>
        <begin position="35"/>
        <end position="59"/>
    </location>
</feature>
<dbReference type="RefSeq" id="WP_134561488.1">
    <property type="nucleotide sequence ID" value="NZ_SOFS01000018.1"/>
</dbReference>
<dbReference type="Proteomes" id="UP000297604">
    <property type="component" value="Unassembled WGS sequence"/>
</dbReference>
<keyword evidence="3" id="KW-0812">Transmembrane</keyword>
<feature type="coiled-coil region" evidence="1">
    <location>
        <begin position="156"/>
        <end position="190"/>
    </location>
</feature>
<feature type="compositionally biased region" description="Polar residues" evidence="2">
    <location>
        <begin position="1"/>
        <end position="13"/>
    </location>
</feature>
<protein>
    <submittedName>
        <fullName evidence="4">Phospholipase</fullName>
    </submittedName>
</protein>
<accession>A0ABY2IPW9</accession>
<sequence length="322" mass="32009">MNSAQSAPDSPTDSAPVDTRASRRNGSRGRRPKRFTLVTAGLAIAAIVAGSGFAVSAAAEAATRSQSRIAATADVAAATGRQHDQLTVYTSIAKVHAQDAASAALVDANQVVAAAANKVDASTLTAAASSLASFQVLPIDQVESLTARTKAETTTVQAAVAEVDRVAAEKAAAEAAAAAAARAAAEAQAAQAAKAAKAAAAAAAAAAPQAAASVSSSGDNSPAGARATASAMASSQYGWGSGEFSCLSQLWQRESGWNYQAYNSSSGATGIPQALPGSKMASAGSDWASNAATQISWGLGYIKSAYGTPCSAWAHSESFGYY</sequence>
<organism evidence="4 5">
    <name type="scientific">Cryobacterium glucosi</name>
    <dbReference type="NCBI Taxonomy" id="1259175"/>
    <lineage>
        <taxon>Bacteria</taxon>
        <taxon>Bacillati</taxon>
        <taxon>Actinomycetota</taxon>
        <taxon>Actinomycetes</taxon>
        <taxon>Micrococcales</taxon>
        <taxon>Microbacteriaceae</taxon>
        <taxon>Cryobacterium</taxon>
    </lineage>
</organism>
<dbReference type="SUPFAM" id="SSF53955">
    <property type="entry name" value="Lysozyme-like"/>
    <property type="match status" value="1"/>
</dbReference>
<dbReference type="InterPro" id="IPR023346">
    <property type="entry name" value="Lysozyme-like_dom_sf"/>
</dbReference>
<feature type="compositionally biased region" description="Basic residues" evidence="2">
    <location>
        <begin position="22"/>
        <end position="32"/>
    </location>
</feature>
<keyword evidence="3" id="KW-0472">Membrane</keyword>
<evidence type="ECO:0000313" key="4">
    <source>
        <dbReference type="EMBL" id="TFC20873.1"/>
    </source>
</evidence>
<keyword evidence="5" id="KW-1185">Reference proteome</keyword>
<gene>
    <name evidence="4" type="ORF">E3O46_08070</name>
</gene>
<comment type="caution">
    <text evidence="4">The sequence shown here is derived from an EMBL/GenBank/DDBJ whole genome shotgun (WGS) entry which is preliminary data.</text>
</comment>
<keyword evidence="3" id="KW-1133">Transmembrane helix</keyword>
<evidence type="ECO:0000256" key="2">
    <source>
        <dbReference type="SAM" id="MobiDB-lite"/>
    </source>
</evidence>
<name>A0ABY2IPW9_9MICO</name>
<evidence type="ECO:0000313" key="5">
    <source>
        <dbReference type="Proteomes" id="UP000297604"/>
    </source>
</evidence>
<proteinExistence type="predicted"/>
<evidence type="ECO:0000256" key="3">
    <source>
        <dbReference type="SAM" id="Phobius"/>
    </source>
</evidence>
<dbReference type="EMBL" id="SOFS01000018">
    <property type="protein sequence ID" value="TFC20873.1"/>
    <property type="molecule type" value="Genomic_DNA"/>
</dbReference>
<keyword evidence="1" id="KW-0175">Coiled coil</keyword>